<organism evidence="3 4">
    <name type="scientific">Mycena metata</name>
    <dbReference type="NCBI Taxonomy" id="1033252"/>
    <lineage>
        <taxon>Eukaryota</taxon>
        <taxon>Fungi</taxon>
        <taxon>Dikarya</taxon>
        <taxon>Basidiomycota</taxon>
        <taxon>Agaricomycotina</taxon>
        <taxon>Agaricomycetes</taxon>
        <taxon>Agaricomycetidae</taxon>
        <taxon>Agaricales</taxon>
        <taxon>Marasmiineae</taxon>
        <taxon>Mycenaceae</taxon>
        <taxon>Mycena</taxon>
    </lineage>
</organism>
<reference evidence="3" key="1">
    <citation type="submission" date="2023-03" db="EMBL/GenBank/DDBJ databases">
        <title>Massive genome expansion in bonnet fungi (Mycena s.s.) driven by repeated elements and novel gene families across ecological guilds.</title>
        <authorList>
            <consortium name="Lawrence Berkeley National Laboratory"/>
            <person name="Harder C.B."/>
            <person name="Miyauchi S."/>
            <person name="Viragh M."/>
            <person name="Kuo A."/>
            <person name="Thoen E."/>
            <person name="Andreopoulos B."/>
            <person name="Lu D."/>
            <person name="Skrede I."/>
            <person name="Drula E."/>
            <person name="Henrissat B."/>
            <person name="Morin E."/>
            <person name="Kohler A."/>
            <person name="Barry K."/>
            <person name="LaButti K."/>
            <person name="Morin E."/>
            <person name="Salamov A."/>
            <person name="Lipzen A."/>
            <person name="Mereny Z."/>
            <person name="Hegedus B."/>
            <person name="Baldrian P."/>
            <person name="Stursova M."/>
            <person name="Weitz H."/>
            <person name="Taylor A."/>
            <person name="Grigoriev I.V."/>
            <person name="Nagy L.G."/>
            <person name="Martin F."/>
            <person name="Kauserud H."/>
        </authorList>
    </citation>
    <scope>NUCLEOTIDE SEQUENCE</scope>
    <source>
        <strain evidence="3">CBHHK182m</strain>
    </source>
</reference>
<dbReference type="GO" id="GO:0003824">
    <property type="term" value="F:catalytic activity"/>
    <property type="evidence" value="ECO:0007669"/>
    <property type="project" value="InterPro"/>
</dbReference>
<feature type="compositionally biased region" description="Basic and acidic residues" evidence="1">
    <location>
        <begin position="163"/>
        <end position="174"/>
    </location>
</feature>
<name>A0AAD7JPP6_9AGAR</name>
<dbReference type="InterPro" id="IPR036691">
    <property type="entry name" value="Endo/exonu/phosph_ase_sf"/>
</dbReference>
<dbReference type="AlphaFoldDB" id="A0AAD7JPP6"/>
<feature type="domain" description="Endonuclease/exonuclease/phosphatase" evidence="2">
    <location>
        <begin position="1"/>
        <end position="84"/>
    </location>
</feature>
<evidence type="ECO:0000259" key="2">
    <source>
        <dbReference type="Pfam" id="PF14529"/>
    </source>
</evidence>
<protein>
    <recommendedName>
        <fullName evidence="2">Endonuclease/exonuclease/phosphatase domain-containing protein</fullName>
    </recommendedName>
</protein>
<gene>
    <name evidence="3" type="ORF">B0H16DRAFT_1453417</name>
</gene>
<dbReference type="Pfam" id="PF14529">
    <property type="entry name" value="Exo_endo_phos_2"/>
    <property type="match status" value="1"/>
</dbReference>
<evidence type="ECO:0000313" key="4">
    <source>
        <dbReference type="Proteomes" id="UP001215598"/>
    </source>
</evidence>
<dbReference type="EMBL" id="JARKIB010000021">
    <property type="protein sequence ID" value="KAJ7767795.1"/>
    <property type="molecule type" value="Genomic_DNA"/>
</dbReference>
<evidence type="ECO:0000256" key="1">
    <source>
        <dbReference type="SAM" id="MobiDB-lite"/>
    </source>
</evidence>
<feature type="region of interest" description="Disordered" evidence="1">
    <location>
        <begin position="141"/>
        <end position="210"/>
    </location>
</feature>
<dbReference type="Proteomes" id="UP001215598">
    <property type="component" value="Unassembled WGS sequence"/>
</dbReference>
<dbReference type="SUPFAM" id="SSF56219">
    <property type="entry name" value="DNase I-like"/>
    <property type="match status" value="1"/>
</dbReference>
<sequence>MDSNSHHVLWDSLTVSRHCNEDDELHDLVLLYPLALVSPPDVPTHIPSNNVIDLGFASTTLLHNLHNVEVDHSLGLASDHWPIVYQLDLSCDRITLNWFNQSKMNLERFLDVLQHELDTPIPPINNQRDLDGLAELLNRSRSIRPGGERQDTRVSVVWSGGGGDKDGTETEVGRADGAGVRQGEEQTEREDEGGNKPNTQQLVGNSGDRANISGRDAGLAVWDNKVGWERGRGEARQKLVEGRRVAVVTDEEVDRAVWKGDGWKAPDVDGVQLGFMRMGWEVLGPWLLERLVADRMVFHVESRGLMCKEQFWGRPERSTQQAVHALFTAPGRRWTTG</sequence>
<dbReference type="Gene3D" id="3.60.10.10">
    <property type="entry name" value="Endonuclease/exonuclease/phosphatase"/>
    <property type="match status" value="1"/>
</dbReference>
<proteinExistence type="predicted"/>
<comment type="caution">
    <text evidence="3">The sequence shown here is derived from an EMBL/GenBank/DDBJ whole genome shotgun (WGS) entry which is preliminary data.</text>
</comment>
<accession>A0AAD7JPP6</accession>
<dbReference type="InterPro" id="IPR005135">
    <property type="entry name" value="Endo/exonuclease/phosphatase"/>
</dbReference>
<keyword evidence="4" id="KW-1185">Reference proteome</keyword>
<evidence type="ECO:0000313" key="3">
    <source>
        <dbReference type="EMBL" id="KAJ7767795.1"/>
    </source>
</evidence>